<sequence>MAVDKDNDANANNGGNDDDDGSNKWDEKCVIVLTQTRNGRHRGDKPFATMKCLQRLLDGTNGGDKTLLIKHAQSLDAVLAEATAMQLPPKNPLLPAASAARQASPVQPRPSPPLLPPLSSFAPAPSASTPLTASLAESYLNPISTYLTRIYKPHVAFAKAYFKGLTDGSAFQLLGQFSDAVLIEKRPLFYARKLGEKAFSWGNLLVGSTPSEKESVSKK</sequence>
<dbReference type="AlphaFoldDB" id="A0AAD5SP81"/>
<evidence type="ECO:0000256" key="1">
    <source>
        <dbReference type="SAM" id="MobiDB-lite"/>
    </source>
</evidence>
<proteinExistence type="predicted"/>
<feature type="region of interest" description="Disordered" evidence="1">
    <location>
        <begin position="1"/>
        <end position="24"/>
    </location>
</feature>
<name>A0AAD5SP81_9FUNG</name>
<dbReference type="Proteomes" id="UP001211907">
    <property type="component" value="Unassembled WGS sequence"/>
</dbReference>
<organism evidence="2 3">
    <name type="scientific">Physocladia obscura</name>
    <dbReference type="NCBI Taxonomy" id="109957"/>
    <lineage>
        <taxon>Eukaryota</taxon>
        <taxon>Fungi</taxon>
        <taxon>Fungi incertae sedis</taxon>
        <taxon>Chytridiomycota</taxon>
        <taxon>Chytridiomycota incertae sedis</taxon>
        <taxon>Chytridiomycetes</taxon>
        <taxon>Chytridiales</taxon>
        <taxon>Chytriomycetaceae</taxon>
        <taxon>Physocladia</taxon>
    </lineage>
</organism>
<evidence type="ECO:0000313" key="3">
    <source>
        <dbReference type="Proteomes" id="UP001211907"/>
    </source>
</evidence>
<keyword evidence="3" id="KW-1185">Reference proteome</keyword>
<feature type="region of interest" description="Disordered" evidence="1">
    <location>
        <begin position="97"/>
        <end position="121"/>
    </location>
</feature>
<comment type="caution">
    <text evidence="2">The sequence shown here is derived from an EMBL/GenBank/DDBJ whole genome shotgun (WGS) entry which is preliminary data.</text>
</comment>
<evidence type="ECO:0000313" key="2">
    <source>
        <dbReference type="EMBL" id="KAJ3086384.1"/>
    </source>
</evidence>
<reference evidence="2" key="1">
    <citation type="submission" date="2020-05" db="EMBL/GenBank/DDBJ databases">
        <title>Phylogenomic resolution of chytrid fungi.</title>
        <authorList>
            <person name="Stajich J.E."/>
            <person name="Amses K."/>
            <person name="Simmons R."/>
            <person name="Seto K."/>
            <person name="Myers J."/>
            <person name="Bonds A."/>
            <person name="Quandt C.A."/>
            <person name="Barry K."/>
            <person name="Liu P."/>
            <person name="Grigoriev I."/>
            <person name="Longcore J.E."/>
            <person name="James T.Y."/>
        </authorList>
    </citation>
    <scope>NUCLEOTIDE SEQUENCE</scope>
    <source>
        <strain evidence="2">JEL0513</strain>
    </source>
</reference>
<accession>A0AAD5SP81</accession>
<gene>
    <name evidence="2" type="ORF">HK100_008714</name>
</gene>
<dbReference type="EMBL" id="JADGJH010004289">
    <property type="protein sequence ID" value="KAJ3086384.1"/>
    <property type="molecule type" value="Genomic_DNA"/>
</dbReference>
<feature type="compositionally biased region" description="Pro residues" evidence="1">
    <location>
        <begin position="107"/>
        <end position="116"/>
    </location>
</feature>
<protein>
    <submittedName>
        <fullName evidence="2">Uncharacterized protein</fullName>
    </submittedName>
</protein>